<keyword evidence="1 5" id="KW-0808">Transferase</keyword>
<dbReference type="InterPro" id="IPR027417">
    <property type="entry name" value="P-loop_NTPase"/>
</dbReference>
<evidence type="ECO:0000259" key="4">
    <source>
        <dbReference type="PROSITE" id="PS51186"/>
    </source>
</evidence>
<dbReference type="InterPro" id="IPR043519">
    <property type="entry name" value="NT_sf"/>
</dbReference>
<evidence type="ECO:0000256" key="3">
    <source>
        <dbReference type="ARBA" id="ARBA00038502"/>
    </source>
</evidence>
<dbReference type="SUPFAM" id="SSF55729">
    <property type="entry name" value="Acyl-CoA N-acyltransferases (Nat)"/>
    <property type="match status" value="1"/>
</dbReference>
<dbReference type="EMBL" id="JAVLSJ010000006">
    <property type="protein sequence ID" value="MDR9849298.1"/>
    <property type="molecule type" value="Genomic_DNA"/>
</dbReference>
<dbReference type="Proteomes" id="UP001246576">
    <property type="component" value="Unassembled WGS sequence"/>
</dbReference>
<proteinExistence type="inferred from homology"/>
<gene>
    <name evidence="5" type="ORF">RI048_13785</name>
</gene>
<dbReference type="Gene3D" id="3.30.460.10">
    <property type="entry name" value="Beta Polymerase, domain 2"/>
    <property type="match status" value="1"/>
</dbReference>
<dbReference type="SUPFAM" id="SSF52540">
    <property type="entry name" value="P-loop containing nucleoside triphosphate hydrolases"/>
    <property type="match status" value="1"/>
</dbReference>
<dbReference type="InterPro" id="IPR051531">
    <property type="entry name" value="N-acetyltransferase"/>
</dbReference>
<dbReference type="PANTHER" id="PTHR43792:SF8">
    <property type="entry name" value="[RIBOSOMAL PROTEIN US5]-ALANINE N-ACETYLTRANSFERASE"/>
    <property type="match status" value="1"/>
</dbReference>
<evidence type="ECO:0000256" key="2">
    <source>
        <dbReference type="ARBA" id="ARBA00023315"/>
    </source>
</evidence>
<sequence length="506" mass="56954">MDTAIMLRTSRLTLSSPSHQDAPELLAYYVRNRLHLKPWEPERSGSFFTLDSMEKRIHDMACAMDAGHALHLVLRDNATGAMVGECGFTNIVRGPFQACHLGFSLDHAAQGRGLMQEALSQAIGHVFSQLGLHRIMANTRTENRRSQALLQRLGFQQEGHARDYLKIDGQWRDHVLHSLINPADRRHFNPDHYLQTEARRHFTMERNAAAWERLYSELAESLKAAPRELVMVMGVQGSGKSTWVGRRLASPQQCIHVDATFATAQRRARVIGVAQAAGVPVSAVWVRVSLATALARNANRPKDEVIPEDAIANVFHLFEPPLLVEGFAAIQILDEAFNLVQEERATAEEDAVFRLQAPDLRSLRRERVRIVRWLRQWLPDAEVREVGSTAVPGVIGKQDLDFAVKVTADKFEEARTTLDKHFARNPDQLSDDCIQGYKVASSVDLALQLIVRDSAYDMFDAFLGLLRQDAVLRADYNQLKRQWDGQPMQAYRQAKAAFIARALSLS</sequence>
<dbReference type="EC" id="2.3.1.-" evidence="5"/>
<feature type="domain" description="N-acetyltransferase" evidence="4">
    <location>
        <begin position="34"/>
        <end position="182"/>
    </location>
</feature>
<dbReference type="Gene3D" id="3.40.50.300">
    <property type="entry name" value="P-loop containing nucleotide triphosphate hydrolases"/>
    <property type="match status" value="1"/>
</dbReference>
<organism evidence="5 6">
    <name type="scientific">Herbaspirillum huttiense subsp. lycopersici</name>
    <dbReference type="NCBI Taxonomy" id="3074428"/>
    <lineage>
        <taxon>Bacteria</taxon>
        <taxon>Pseudomonadati</taxon>
        <taxon>Pseudomonadota</taxon>
        <taxon>Betaproteobacteria</taxon>
        <taxon>Burkholderiales</taxon>
        <taxon>Oxalobacteraceae</taxon>
        <taxon>Herbaspirillum</taxon>
    </lineage>
</organism>
<accession>A0ABU2EMA8</accession>
<dbReference type="InterPro" id="IPR000182">
    <property type="entry name" value="GNAT_dom"/>
</dbReference>
<dbReference type="Gene3D" id="3.40.630.30">
    <property type="match status" value="1"/>
</dbReference>
<protein>
    <submittedName>
        <fullName evidence="5">GNAT family N-acetyltransferase</fullName>
        <ecNumber evidence="5">2.3.1.-</ecNumber>
    </submittedName>
</protein>
<dbReference type="Pfam" id="PF13671">
    <property type="entry name" value="AAA_33"/>
    <property type="match status" value="1"/>
</dbReference>
<dbReference type="PANTHER" id="PTHR43792">
    <property type="entry name" value="GNAT FAMILY, PUTATIVE (AFU_ORTHOLOGUE AFUA_3G00765)-RELATED-RELATED"/>
    <property type="match status" value="1"/>
</dbReference>
<dbReference type="RefSeq" id="WP_310840105.1">
    <property type="nucleotide sequence ID" value="NZ_JAVLSJ010000006.1"/>
</dbReference>
<evidence type="ECO:0000313" key="5">
    <source>
        <dbReference type="EMBL" id="MDR9849298.1"/>
    </source>
</evidence>
<reference evidence="5" key="1">
    <citation type="submission" date="2023-09" db="EMBL/GenBank/DDBJ databases">
        <title>Description of first Herbaspirillum huttiense subsp. nephrolepsisexaltata and Herbaspirillum huttiense subsp. lycopersicon.</title>
        <authorList>
            <person name="Poudel M."/>
            <person name="Sharma A."/>
            <person name="Goss E."/>
            <person name="Tapia J.H."/>
            <person name="Harmon C.M."/>
            <person name="Jones J.B."/>
        </authorList>
    </citation>
    <scope>NUCLEOTIDE SEQUENCE</scope>
    <source>
        <strain evidence="5">SE1</strain>
    </source>
</reference>
<dbReference type="PROSITE" id="PS51186">
    <property type="entry name" value="GNAT"/>
    <property type="match status" value="1"/>
</dbReference>
<dbReference type="InterPro" id="IPR007344">
    <property type="entry name" value="GrpB/CoaE"/>
</dbReference>
<dbReference type="SUPFAM" id="SSF81301">
    <property type="entry name" value="Nucleotidyltransferase"/>
    <property type="match status" value="1"/>
</dbReference>
<comment type="similarity">
    <text evidence="3">Belongs to the acetyltransferase family. RimJ subfamily.</text>
</comment>
<name>A0ABU2EMA8_9BURK</name>
<evidence type="ECO:0000313" key="6">
    <source>
        <dbReference type="Proteomes" id="UP001246576"/>
    </source>
</evidence>
<dbReference type="InterPro" id="IPR016181">
    <property type="entry name" value="Acyl_CoA_acyltransferase"/>
</dbReference>
<evidence type="ECO:0000256" key="1">
    <source>
        <dbReference type="ARBA" id="ARBA00022679"/>
    </source>
</evidence>
<keyword evidence="2 5" id="KW-0012">Acyltransferase</keyword>
<dbReference type="Pfam" id="PF13302">
    <property type="entry name" value="Acetyltransf_3"/>
    <property type="match status" value="1"/>
</dbReference>
<dbReference type="Pfam" id="PF04229">
    <property type="entry name" value="GrpB"/>
    <property type="match status" value="1"/>
</dbReference>
<comment type="caution">
    <text evidence="5">The sequence shown here is derived from an EMBL/GenBank/DDBJ whole genome shotgun (WGS) entry which is preliminary data.</text>
</comment>
<keyword evidence="6" id="KW-1185">Reference proteome</keyword>
<dbReference type="GO" id="GO:0016746">
    <property type="term" value="F:acyltransferase activity"/>
    <property type="evidence" value="ECO:0007669"/>
    <property type="project" value="UniProtKB-KW"/>
</dbReference>